<dbReference type="InterPro" id="IPR000182">
    <property type="entry name" value="GNAT_dom"/>
</dbReference>
<gene>
    <name evidence="2" type="ORF">FC24_GL001263</name>
</gene>
<dbReference type="Gene3D" id="3.30.1050.10">
    <property type="entry name" value="SCP2 sterol-binding domain"/>
    <property type="match status" value="1"/>
</dbReference>
<dbReference type="InterPro" id="IPR016181">
    <property type="entry name" value="Acyl_CoA_acyltransferase"/>
</dbReference>
<dbReference type="PANTHER" id="PTHR37817:SF1">
    <property type="entry name" value="N-ACETYLTRANSFERASE EIS"/>
    <property type="match status" value="1"/>
</dbReference>
<dbReference type="InterPro" id="IPR041380">
    <property type="entry name" value="Acetyltransf_17"/>
</dbReference>
<dbReference type="PROSITE" id="PS51186">
    <property type="entry name" value="GNAT"/>
    <property type="match status" value="1"/>
</dbReference>
<dbReference type="SUPFAM" id="SSF55718">
    <property type="entry name" value="SCP-like"/>
    <property type="match status" value="1"/>
</dbReference>
<evidence type="ECO:0000313" key="2">
    <source>
        <dbReference type="EMBL" id="KRM98540.1"/>
    </source>
</evidence>
<name>A0A0R2DEE6_9LACO</name>
<dbReference type="STRING" id="1423796.FC24_GL001263"/>
<dbReference type="PANTHER" id="PTHR37817">
    <property type="entry name" value="N-ACETYLTRANSFERASE EIS"/>
    <property type="match status" value="1"/>
</dbReference>
<dbReference type="Pfam" id="PF13527">
    <property type="entry name" value="Acetyltransf_9"/>
    <property type="match status" value="1"/>
</dbReference>
<reference evidence="2 3" key="1">
    <citation type="journal article" date="2015" name="Genome Announc.">
        <title>Expanding the biotechnology potential of lactobacilli through comparative genomics of 213 strains and associated genera.</title>
        <authorList>
            <person name="Sun Z."/>
            <person name="Harris H.M."/>
            <person name="McCann A."/>
            <person name="Guo C."/>
            <person name="Argimon S."/>
            <person name="Zhang W."/>
            <person name="Yang X."/>
            <person name="Jeffery I.B."/>
            <person name="Cooney J.C."/>
            <person name="Kagawa T.F."/>
            <person name="Liu W."/>
            <person name="Song Y."/>
            <person name="Salvetti E."/>
            <person name="Wrobel A."/>
            <person name="Rasinkangas P."/>
            <person name="Parkhill J."/>
            <person name="Rea M.C."/>
            <person name="O'Sullivan O."/>
            <person name="Ritari J."/>
            <person name="Douillard F.P."/>
            <person name="Paul Ross R."/>
            <person name="Yang R."/>
            <person name="Briner A.E."/>
            <person name="Felis G.E."/>
            <person name="de Vos W.M."/>
            <person name="Barrangou R."/>
            <person name="Klaenhammer T.R."/>
            <person name="Caufield P.W."/>
            <person name="Cui Y."/>
            <person name="Zhang H."/>
            <person name="O'Toole P.W."/>
        </authorList>
    </citation>
    <scope>NUCLEOTIDE SEQUENCE [LARGE SCALE GENOMIC DNA]</scope>
    <source>
        <strain evidence="2 3">DSM 20253</strain>
    </source>
</reference>
<evidence type="ECO:0000313" key="3">
    <source>
        <dbReference type="Proteomes" id="UP000051638"/>
    </source>
</evidence>
<dbReference type="OrthoDB" id="9768284at2"/>
<dbReference type="Pfam" id="PF13530">
    <property type="entry name" value="SCP2_2"/>
    <property type="match status" value="1"/>
</dbReference>
<feature type="domain" description="N-acetyltransferase" evidence="1">
    <location>
        <begin position="1"/>
        <end position="147"/>
    </location>
</feature>
<dbReference type="GO" id="GO:0030649">
    <property type="term" value="P:aminoglycoside antibiotic catabolic process"/>
    <property type="evidence" value="ECO:0007669"/>
    <property type="project" value="TreeGrafter"/>
</dbReference>
<dbReference type="EMBL" id="AYYI01000032">
    <property type="protein sequence ID" value="KRM98540.1"/>
    <property type="molecule type" value="Genomic_DNA"/>
</dbReference>
<comment type="caution">
    <text evidence="2">The sequence shown here is derived from an EMBL/GenBank/DDBJ whole genome shotgun (WGS) entry which is preliminary data.</text>
</comment>
<dbReference type="InterPro" id="IPR051554">
    <property type="entry name" value="Acetyltransferase_Eis"/>
</dbReference>
<organism evidence="2 3">
    <name type="scientific">Loigolactobacillus rennini DSM 20253</name>
    <dbReference type="NCBI Taxonomy" id="1423796"/>
    <lineage>
        <taxon>Bacteria</taxon>
        <taxon>Bacillati</taxon>
        <taxon>Bacillota</taxon>
        <taxon>Bacilli</taxon>
        <taxon>Lactobacillales</taxon>
        <taxon>Lactobacillaceae</taxon>
        <taxon>Loigolactobacillus</taxon>
    </lineage>
</organism>
<dbReference type="GO" id="GO:0034069">
    <property type="term" value="F:aminoglycoside N-acetyltransferase activity"/>
    <property type="evidence" value="ECO:0007669"/>
    <property type="project" value="TreeGrafter"/>
</dbReference>
<proteinExistence type="predicted"/>
<dbReference type="Proteomes" id="UP000051638">
    <property type="component" value="Unassembled WGS sequence"/>
</dbReference>
<dbReference type="RefSeq" id="WP_057873831.1">
    <property type="nucleotide sequence ID" value="NZ_AYYI01000032.1"/>
</dbReference>
<evidence type="ECO:0000259" key="1">
    <source>
        <dbReference type="PROSITE" id="PS51186"/>
    </source>
</evidence>
<dbReference type="PATRIC" id="fig|1423796.3.peg.1289"/>
<protein>
    <recommendedName>
        <fullName evidence="1">N-acetyltransferase domain-containing protein</fullName>
    </recommendedName>
</protein>
<keyword evidence="3" id="KW-1185">Reference proteome</keyword>
<dbReference type="SUPFAM" id="SSF55729">
    <property type="entry name" value="Acyl-CoA N-acyltransferases (Nat)"/>
    <property type="match status" value="1"/>
</dbReference>
<dbReference type="InterPro" id="IPR025559">
    <property type="entry name" value="Eis_dom"/>
</dbReference>
<sequence>MVVDRLTQANLTDFYQLYLYAFNKQDSPYRRQFFTTRFKHAQAYGIYQAKQLTSGLLSIPLQVYFHGTSYQMNGIGDVMSAPESRGHGNAGKLLTTALENMYQQQITLSYLAPFAYRYYRRFGYEHTFNHLQYSLPGRDLPKIKSANFQVKRSSLAAALPEIMPYYQQKAQSRSGALVRPTWWWDYLTQKHPDWEVARAYNQQKQLIGYLIYSRQATTFTSHECQVSDATGYQTLMQFIRRHQSSYQRFLFVSADDHNLLDLLPEPSLATTQLQPYMMARIVNLKQFIQAYPFTQKHLAPLTLTVTDPILAANNGTWQLQLTEGQVTFAKIDSANVQKARQIQTDIQTLTKLLFGVQTGATLAHYGQLTGTIEALTALDAVLPHTRPQLWDYF</sequence>
<dbReference type="Pfam" id="PF17668">
    <property type="entry name" value="Acetyltransf_17"/>
    <property type="match status" value="1"/>
</dbReference>
<accession>A0A0R2DEE6</accession>
<dbReference type="Gene3D" id="3.40.630.30">
    <property type="match status" value="2"/>
</dbReference>
<dbReference type="AlphaFoldDB" id="A0A0R2DEE6"/>
<dbReference type="InterPro" id="IPR036527">
    <property type="entry name" value="SCP2_sterol-bd_dom_sf"/>
</dbReference>